<keyword evidence="1" id="KW-0472">Membrane</keyword>
<evidence type="ECO:0000313" key="4">
    <source>
        <dbReference type="Proteomes" id="UP000199072"/>
    </source>
</evidence>
<gene>
    <name evidence="3" type="ORF">SAMN05216464_103406</name>
</gene>
<name>A0A1G6ZL45_9SPHI</name>
<keyword evidence="3" id="KW-0378">Hydrolase</keyword>
<reference evidence="3 4" key="1">
    <citation type="submission" date="2016-10" db="EMBL/GenBank/DDBJ databases">
        <authorList>
            <person name="de Groot N.N."/>
        </authorList>
    </citation>
    <scope>NUCLEOTIDE SEQUENCE [LARGE SCALE GENOMIC DNA]</scope>
    <source>
        <strain evidence="3 4">47C3B</strain>
    </source>
</reference>
<dbReference type="Proteomes" id="UP000199072">
    <property type="component" value="Unassembled WGS sequence"/>
</dbReference>
<keyword evidence="4" id="KW-1185">Reference proteome</keyword>
<dbReference type="PANTHER" id="PTHR23028">
    <property type="entry name" value="ACETYLTRANSFERASE"/>
    <property type="match status" value="1"/>
</dbReference>
<dbReference type="EMBL" id="FNAI01000003">
    <property type="protein sequence ID" value="SDE03378.1"/>
    <property type="molecule type" value="Genomic_DNA"/>
</dbReference>
<accession>A0A1G6ZL45</accession>
<evidence type="ECO:0000256" key="1">
    <source>
        <dbReference type="SAM" id="Phobius"/>
    </source>
</evidence>
<evidence type="ECO:0000313" key="3">
    <source>
        <dbReference type="EMBL" id="SDE03378.1"/>
    </source>
</evidence>
<sequence length="343" mass="39167">MINVDDTKTKTILGVQYLRGIAAISVVLCHFGSGIKNYPMLAQIFNAGQNGVQVFFLISGFIIIFSMNAENYKTNQFFRFLVKRSIRIDPSYFITIILTIVVFKCLSMLPSFKGQSIPFIPEQFLAHIFYIVPFTKYPFYNHVFWTLCIEFQFYLLIGLIYFLNNSSLYKMSFLILFSLTCLIPISNSYYLVFTYAPIFSLGISLVSLLKKGSVVNYLVPLILLAFILIKFGVLLFVILFITSIIILTFTIEIKPLFFLGKISYSLYLTHSLIQIITAGLLKRLFIKPLLNELVALLVEIIVAILTGYIFYLLIEKPSKIVSKKIKYANNDQTALVINIPVDL</sequence>
<dbReference type="InterPro" id="IPR050879">
    <property type="entry name" value="Acyltransferase_3"/>
</dbReference>
<feature type="domain" description="Acyltransferase 3" evidence="2">
    <location>
        <begin position="14"/>
        <end position="308"/>
    </location>
</feature>
<keyword evidence="3" id="KW-0808">Transferase</keyword>
<dbReference type="RefSeq" id="WP_091148510.1">
    <property type="nucleotide sequence ID" value="NZ_FNAI01000003.1"/>
</dbReference>
<dbReference type="GO" id="GO:0000271">
    <property type="term" value="P:polysaccharide biosynthetic process"/>
    <property type="evidence" value="ECO:0007669"/>
    <property type="project" value="TreeGrafter"/>
</dbReference>
<feature type="transmembrane region" description="Helical" evidence="1">
    <location>
        <begin position="90"/>
        <end position="109"/>
    </location>
</feature>
<keyword evidence="3" id="KW-0012">Acyltransferase</keyword>
<feature type="transmembrane region" description="Helical" evidence="1">
    <location>
        <begin position="262"/>
        <end position="281"/>
    </location>
</feature>
<feature type="transmembrane region" description="Helical" evidence="1">
    <location>
        <begin position="221"/>
        <end position="250"/>
    </location>
</feature>
<dbReference type="InterPro" id="IPR002656">
    <property type="entry name" value="Acyl_transf_3_dom"/>
</dbReference>
<dbReference type="GO" id="GO:0016787">
    <property type="term" value="F:hydrolase activity"/>
    <property type="evidence" value="ECO:0007669"/>
    <property type="project" value="UniProtKB-KW"/>
</dbReference>
<dbReference type="GO" id="GO:0016747">
    <property type="term" value="F:acyltransferase activity, transferring groups other than amino-acyl groups"/>
    <property type="evidence" value="ECO:0007669"/>
    <property type="project" value="InterPro"/>
</dbReference>
<organism evidence="3 4">
    <name type="scientific">Mucilaginibacter pineti</name>
    <dbReference type="NCBI Taxonomy" id="1391627"/>
    <lineage>
        <taxon>Bacteria</taxon>
        <taxon>Pseudomonadati</taxon>
        <taxon>Bacteroidota</taxon>
        <taxon>Sphingobacteriia</taxon>
        <taxon>Sphingobacteriales</taxon>
        <taxon>Sphingobacteriaceae</taxon>
        <taxon>Mucilaginibacter</taxon>
    </lineage>
</organism>
<feature type="transmembrane region" description="Helical" evidence="1">
    <location>
        <begin position="168"/>
        <end position="186"/>
    </location>
</feature>
<protein>
    <submittedName>
        <fullName evidence="3">Peptidoglycan/LPS O-acetylase OafA/YrhL, contains acyltransferase and SGNH-hydrolase domains</fullName>
    </submittedName>
</protein>
<dbReference type="OrthoDB" id="290051at2"/>
<dbReference type="PANTHER" id="PTHR23028:SF131">
    <property type="entry name" value="BLR2367 PROTEIN"/>
    <property type="match status" value="1"/>
</dbReference>
<dbReference type="STRING" id="1391627.SAMN05216464_103406"/>
<dbReference type="AlphaFoldDB" id="A0A1G6ZL45"/>
<dbReference type="GO" id="GO:0016020">
    <property type="term" value="C:membrane"/>
    <property type="evidence" value="ECO:0007669"/>
    <property type="project" value="TreeGrafter"/>
</dbReference>
<feature type="transmembrane region" description="Helical" evidence="1">
    <location>
        <begin position="53"/>
        <end position="69"/>
    </location>
</feature>
<keyword evidence="1" id="KW-1133">Transmembrane helix</keyword>
<feature type="transmembrane region" description="Helical" evidence="1">
    <location>
        <begin position="143"/>
        <end position="163"/>
    </location>
</feature>
<feature type="transmembrane region" description="Helical" evidence="1">
    <location>
        <begin position="12"/>
        <end position="33"/>
    </location>
</feature>
<keyword evidence="1" id="KW-0812">Transmembrane</keyword>
<dbReference type="Pfam" id="PF01757">
    <property type="entry name" value="Acyl_transf_3"/>
    <property type="match status" value="1"/>
</dbReference>
<proteinExistence type="predicted"/>
<feature type="transmembrane region" description="Helical" evidence="1">
    <location>
        <begin position="293"/>
        <end position="314"/>
    </location>
</feature>
<evidence type="ECO:0000259" key="2">
    <source>
        <dbReference type="Pfam" id="PF01757"/>
    </source>
</evidence>